<sequence>MCRTLRIWDYTSSGCSYPNRSTNRHREPPSRVQHVSLMKGVRIEDPGMDANGPCKNEAPPSALPDPRIIHSSITTATF</sequence>
<keyword evidence="2" id="KW-1185">Reference proteome</keyword>
<dbReference type="EMBL" id="MU118019">
    <property type="protein sequence ID" value="KAF9648090.1"/>
    <property type="molecule type" value="Genomic_DNA"/>
</dbReference>
<name>A0ACB6ZF83_THEGA</name>
<dbReference type="Proteomes" id="UP000886501">
    <property type="component" value="Unassembled WGS sequence"/>
</dbReference>
<protein>
    <submittedName>
        <fullName evidence="1">Uncharacterized protein</fullName>
    </submittedName>
</protein>
<organism evidence="1 2">
    <name type="scientific">Thelephora ganbajun</name>
    <name type="common">Ganba fungus</name>
    <dbReference type="NCBI Taxonomy" id="370292"/>
    <lineage>
        <taxon>Eukaryota</taxon>
        <taxon>Fungi</taxon>
        <taxon>Dikarya</taxon>
        <taxon>Basidiomycota</taxon>
        <taxon>Agaricomycotina</taxon>
        <taxon>Agaricomycetes</taxon>
        <taxon>Thelephorales</taxon>
        <taxon>Thelephoraceae</taxon>
        <taxon>Thelephora</taxon>
    </lineage>
</organism>
<gene>
    <name evidence="1" type="ORF">BDM02DRAFT_2349593</name>
</gene>
<comment type="caution">
    <text evidence="1">The sequence shown here is derived from an EMBL/GenBank/DDBJ whole genome shotgun (WGS) entry which is preliminary data.</text>
</comment>
<accession>A0ACB6ZF83</accession>
<evidence type="ECO:0000313" key="1">
    <source>
        <dbReference type="EMBL" id="KAF9648090.1"/>
    </source>
</evidence>
<reference evidence="1" key="1">
    <citation type="submission" date="2019-10" db="EMBL/GenBank/DDBJ databases">
        <authorList>
            <consortium name="DOE Joint Genome Institute"/>
            <person name="Kuo A."/>
            <person name="Miyauchi S."/>
            <person name="Kiss E."/>
            <person name="Drula E."/>
            <person name="Kohler A."/>
            <person name="Sanchez-Garcia M."/>
            <person name="Andreopoulos B."/>
            <person name="Barry K.W."/>
            <person name="Bonito G."/>
            <person name="Buee M."/>
            <person name="Carver A."/>
            <person name="Chen C."/>
            <person name="Cichocki N."/>
            <person name="Clum A."/>
            <person name="Culley D."/>
            <person name="Crous P.W."/>
            <person name="Fauchery L."/>
            <person name="Girlanda M."/>
            <person name="Hayes R."/>
            <person name="Keri Z."/>
            <person name="Labutti K."/>
            <person name="Lipzen A."/>
            <person name="Lombard V."/>
            <person name="Magnuson J."/>
            <person name="Maillard F."/>
            <person name="Morin E."/>
            <person name="Murat C."/>
            <person name="Nolan M."/>
            <person name="Ohm R."/>
            <person name="Pangilinan J."/>
            <person name="Pereira M."/>
            <person name="Perotto S."/>
            <person name="Peter M."/>
            <person name="Riley R."/>
            <person name="Sitrit Y."/>
            <person name="Stielow B."/>
            <person name="Szollosi G."/>
            <person name="Zifcakova L."/>
            <person name="Stursova M."/>
            <person name="Spatafora J.W."/>
            <person name="Tedersoo L."/>
            <person name="Vaario L.-M."/>
            <person name="Yamada A."/>
            <person name="Yan M."/>
            <person name="Wang P."/>
            <person name="Xu J."/>
            <person name="Bruns T."/>
            <person name="Baldrian P."/>
            <person name="Vilgalys R."/>
            <person name="Henrissat B."/>
            <person name="Grigoriev I.V."/>
            <person name="Hibbett D."/>
            <person name="Nagy L.G."/>
            <person name="Martin F.M."/>
        </authorList>
    </citation>
    <scope>NUCLEOTIDE SEQUENCE</scope>
    <source>
        <strain evidence="1">P2</strain>
    </source>
</reference>
<reference evidence="1" key="2">
    <citation type="journal article" date="2020" name="Nat. Commun.">
        <title>Large-scale genome sequencing of mycorrhizal fungi provides insights into the early evolution of symbiotic traits.</title>
        <authorList>
            <person name="Miyauchi S."/>
            <person name="Kiss E."/>
            <person name="Kuo A."/>
            <person name="Drula E."/>
            <person name="Kohler A."/>
            <person name="Sanchez-Garcia M."/>
            <person name="Morin E."/>
            <person name="Andreopoulos B."/>
            <person name="Barry K.W."/>
            <person name="Bonito G."/>
            <person name="Buee M."/>
            <person name="Carver A."/>
            <person name="Chen C."/>
            <person name="Cichocki N."/>
            <person name="Clum A."/>
            <person name="Culley D."/>
            <person name="Crous P.W."/>
            <person name="Fauchery L."/>
            <person name="Girlanda M."/>
            <person name="Hayes R.D."/>
            <person name="Keri Z."/>
            <person name="LaButti K."/>
            <person name="Lipzen A."/>
            <person name="Lombard V."/>
            <person name="Magnuson J."/>
            <person name="Maillard F."/>
            <person name="Murat C."/>
            <person name="Nolan M."/>
            <person name="Ohm R.A."/>
            <person name="Pangilinan J."/>
            <person name="Pereira M.F."/>
            <person name="Perotto S."/>
            <person name="Peter M."/>
            <person name="Pfister S."/>
            <person name="Riley R."/>
            <person name="Sitrit Y."/>
            <person name="Stielow J.B."/>
            <person name="Szollosi G."/>
            <person name="Zifcakova L."/>
            <person name="Stursova M."/>
            <person name="Spatafora J.W."/>
            <person name="Tedersoo L."/>
            <person name="Vaario L.M."/>
            <person name="Yamada A."/>
            <person name="Yan M."/>
            <person name="Wang P."/>
            <person name="Xu J."/>
            <person name="Bruns T."/>
            <person name="Baldrian P."/>
            <person name="Vilgalys R."/>
            <person name="Dunand C."/>
            <person name="Henrissat B."/>
            <person name="Grigoriev I.V."/>
            <person name="Hibbett D."/>
            <person name="Nagy L.G."/>
            <person name="Martin F.M."/>
        </authorList>
    </citation>
    <scope>NUCLEOTIDE SEQUENCE</scope>
    <source>
        <strain evidence="1">P2</strain>
    </source>
</reference>
<proteinExistence type="predicted"/>
<evidence type="ECO:0000313" key="2">
    <source>
        <dbReference type="Proteomes" id="UP000886501"/>
    </source>
</evidence>